<dbReference type="EMBL" id="FO681348">
    <property type="protein sequence ID" value="CCV65691.1"/>
    <property type="molecule type" value="Genomic_DNA"/>
</dbReference>
<accession>U4KN82</accession>
<gene>
    <name evidence="1" type="ORF">BN85306700</name>
</gene>
<sequence length="53" mass="5983">MVGSSLSGEVVSAAVGYSSNFEQKNLLSQMREAELRMYADKKNRRKEKEQTLS</sequence>
<dbReference type="AlphaFoldDB" id="U4KN82"/>
<dbReference type="HOGENOM" id="CLU_3057403_0_0_14"/>
<protein>
    <submittedName>
        <fullName evidence="1">Uncharacterized protein</fullName>
    </submittedName>
</protein>
<dbReference type="KEGG" id="abra:BN85306700"/>
<dbReference type="Proteomes" id="UP000032737">
    <property type="component" value="Chromosome"/>
</dbReference>
<organism evidence="1 2">
    <name type="scientific">Acholeplasma brassicae</name>
    <dbReference type="NCBI Taxonomy" id="61635"/>
    <lineage>
        <taxon>Bacteria</taxon>
        <taxon>Bacillati</taxon>
        <taxon>Mycoplasmatota</taxon>
        <taxon>Mollicutes</taxon>
        <taxon>Acholeplasmatales</taxon>
        <taxon>Acholeplasmataceae</taxon>
        <taxon>Acholeplasma</taxon>
    </lineage>
</organism>
<evidence type="ECO:0000313" key="2">
    <source>
        <dbReference type="Proteomes" id="UP000032737"/>
    </source>
</evidence>
<name>U4KN82_9MOLU</name>
<reference evidence="1 2" key="1">
    <citation type="journal article" date="2013" name="J. Mol. Microbiol. Biotechnol.">
        <title>Analysis of the Complete Genomes of Acholeplasma brassicae , A. palmae and A. laidlawii and Their Comparison to the Obligate Parasites from ' Candidatus Phytoplasma'.</title>
        <authorList>
            <person name="Kube M."/>
            <person name="Siewert C."/>
            <person name="Migdoll A.M."/>
            <person name="Duduk B."/>
            <person name="Holz S."/>
            <person name="Rabus R."/>
            <person name="Seemuller E."/>
            <person name="Mitrovic J."/>
            <person name="Muller I."/>
            <person name="Buttner C."/>
            <person name="Reinhardt R."/>
        </authorList>
    </citation>
    <scope>NUCLEOTIDE SEQUENCE [LARGE SCALE GENOMIC DNA]</scope>
    <source>
        <strain evidence="2">0502</strain>
    </source>
</reference>
<keyword evidence="2" id="KW-1185">Reference proteome</keyword>
<evidence type="ECO:0000313" key="1">
    <source>
        <dbReference type="EMBL" id="CCV65691.1"/>
    </source>
</evidence>
<dbReference type="STRING" id="61635.BN85306700"/>
<proteinExistence type="predicted"/>